<comment type="caution">
    <text evidence="10">The sequence shown here is derived from an EMBL/GenBank/DDBJ whole genome shotgun (WGS) entry which is preliminary data.</text>
</comment>
<dbReference type="InterPro" id="IPR018044">
    <property type="entry name" value="Peptidase_S11"/>
</dbReference>
<dbReference type="InterPro" id="IPR001967">
    <property type="entry name" value="Peptidase_S11_N"/>
</dbReference>
<feature type="region of interest" description="Disordered" evidence="8">
    <location>
        <begin position="299"/>
        <end position="319"/>
    </location>
</feature>
<evidence type="ECO:0000256" key="7">
    <source>
        <dbReference type="RuleBase" id="RU004016"/>
    </source>
</evidence>
<evidence type="ECO:0000256" key="5">
    <source>
        <dbReference type="ARBA" id="ARBA00022984"/>
    </source>
</evidence>
<gene>
    <name evidence="10" type="ORF">GCM10010411_28710</name>
</gene>
<organism evidence="10 11">
    <name type="scientific">Actinomadura fulvescens</name>
    <dbReference type="NCBI Taxonomy" id="46160"/>
    <lineage>
        <taxon>Bacteria</taxon>
        <taxon>Bacillati</taxon>
        <taxon>Actinomycetota</taxon>
        <taxon>Actinomycetes</taxon>
        <taxon>Streptosporangiales</taxon>
        <taxon>Thermomonosporaceae</taxon>
        <taxon>Actinomadura</taxon>
    </lineage>
</organism>
<proteinExistence type="inferred from homology"/>
<keyword evidence="2" id="KW-0732">Signal</keyword>
<dbReference type="Pfam" id="PF00768">
    <property type="entry name" value="Peptidase_S11"/>
    <property type="match status" value="1"/>
</dbReference>
<dbReference type="SUPFAM" id="SSF56601">
    <property type="entry name" value="beta-lactamase/transpeptidase-like"/>
    <property type="match status" value="1"/>
</dbReference>
<evidence type="ECO:0000259" key="9">
    <source>
        <dbReference type="Pfam" id="PF00768"/>
    </source>
</evidence>
<keyword evidence="5" id="KW-0573">Peptidoglycan synthesis</keyword>
<dbReference type="Gene3D" id="3.40.710.10">
    <property type="entry name" value="DD-peptidase/beta-lactamase superfamily"/>
    <property type="match status" value="1"/>
</dbReference>
<keyword evidence="11" id="KW-1185">Reference proteome</keyword>
<accession>A0ABP6C1V6</accession>
<name>A0ABP6C1V6_9ACTN</name>
<evidence type="ECO:0000313" key="10">
    <source>
        <dbReference type="EMBL" id="GAA2593810.1"/>
    </source>
</evidence>
<dbReference type="EMBL" id="BAAATD010000003">
    <property type="protein sequence ID" value="GAA2593810.1"/>
    <property type="molecule type" value="Genomic_DNA"/>
</dbReference>
<evidence type="ECO:0000256" key="4">
    <source>
        <dbReference type="ARBA" id="ARBA00022960"/>
    </source>
</evidence>
<evidence type="ECO:0000256" key="1">
    <source>
        <dbReference type="ARBA" id="ARBA00007164"/>
    </source>
</evidence>
<reference evidence="11" key="1">
    <citation type="journal article" date="2019" name="Int. J. Syst. Evol. Microbiol.">
        <title>The Global Catalogue of Microorganisms (GCM) 10K type strain sequencing project: providing services to taxonomists for standard genome sequencing and annotation.</title>
        <authorList>
            <consortium name="The Broad Institute Genomics Platform"/>
            <consortium name="The Broad Institute Genome Sequencing Center for Infectious Disease"/>
            <person name="Wu L."/>
            <person name="Ma J."/>
        </authorList>
    </citation>
    <scope>NUCLEOTIDE SEQUENCE [LARGE SCALE GENOMIC DNA]</scope>
    <source>
        <strain evidence="11">JCM 6833</strain>
    </source>
</reference>
<dbReference type="PANTHER" id="PTHR21581">
    <property type="entry name" value="D-ALANYL-D-ALANINE CARBOXYPEPTIDASE"/>
    <property type="match status" value="1"/>
</dbReference>
<dbReference type="PRINTS" id="PR00725">
    <property type="entry name" value="DADACBPTASE1"/>
</dbReference>
<evidence type="ECO:0000313" key="11">
    <source>
        <dbReference type="Proteomes" id="UP001501509"/>
    </source>
</evidence>
<dbReference type="PANTHER" id="PTHR21581:SF33">
    <property type="entry name" value="D-ALANYL-D-ALANINE CARBOXYPEPTIDASE DACB"/>
    <property type="match status" value="1"/>
</dbReference>
<evidence type="ECO:0000256" key="2">
    <source>
        <dbReference type="ARBA" id="ARBA00022729"/>
    </source>
</evidence>
<sequence length="319" mass="33164">MGRRRWGLPMGAAGLVMVITAGSFTLAARTAGPAAPPGGGAGLPWPPDARGALGVEGVPGTRLHGSRKPTPIASVAKVMTAYVFLKDRPLPPGRGGPVFTVSAEEAARYGERLARQESLVPVRAGERYTQRQALEALLTVSANNLAHEIARWDAGSERAFVAKMNAAARELGMNDTRYTDPSGFDAATVSTAADQLVLLRAASRLPGFLETASRPWFEAPGTAGRRPTTNLALGREGIIAGKTGYTGAAGGNFVFLALARKAGVPVLVYGVVLGHRDTAGSALTCRLAPPLVKAAVGGLGRPRRTGQADRVQAWADASR</sequence>
<evidence type="ECO:0000256" key="3">
    <source>
        <dbReference type="ARBA" id="ARBA00022801"/>
    </source>
</evidence>
<dbReference type="Proteomes" id="UP001501509">
    <property type="component" value="Unassembled WGS sequence"/>
</dbReference>
<keyword evidence="3" id="KW-0378">Hydrolase</keyword>
<protein>
    <recommendedName>
        <fullName evidence="9">Peptidase S11 D-alanyl-D-alanine carboxypeptidase A N-terminal domain-containing protein</fullName>
    </recommendedName>
</protein>
<feature type="domain" description="Peptidase S11 D-alanyl-D-alanine carboxypeptidase A N-terminal" evidence="9">
    <location>
        <begin position="68"/>
        <end position="262"/>
    </location>
</feature>
<keyword evidence="6" id="KW-0961">Cell wall biogenesis/degradation</keyword>
<evidence type="ECO:0000256" key="6">
    <source>
        <dbReference type="ARBA" id="ARBA00023316"/>
    </source>
</evidence>
<dbReference type="InterPro" id="IPR012338">
    <property type="entry name" value="Beta-lactam/transpept-like"/>
</dbReference>
<evidence type="ECO:0000256" key="8">
    <source>
        <dbReference type="SAM" id="MobiDB-lite"/>
    </source>
</evidence>
<comment type="similarity">
    <text evidence="1 7">Belongs to the peptidase S11 family.</text>
</comment>
<keyword evidence="4" id="KW-0133">Cell shape</keyword>